<dbReference type="Proteomes" id="UP000023561">
    <property type="component" value="Unassembled WGS sequence"/>
</dbReference>
<dbReference type="AlphaFoldDB" id="A0A023DI28"/>
<evidence type="ECO:0000313" key="2">
    <source>
        <dbReference type="EMBL" id="GAJ40959.1"/>
    </source>
</evidence>
<dbReference type="GeneID" id="301192325"/>
<proteinExistence type="predicted"/>
<sequence length="55" mass="6339">MISGILLILFLCAVEWIGAYIALEANPQAKREDYHKNDRSCNGRTSQKTIDRRMK</sequence>
<accession>A0A023DI28</accession>
<comment type="caution">
    <text evidence="2">The sequence shown here is derived from an EMBL/GenBank/DDBJ whole genome shotgun (WGS) entry which is preliminary data.</text>
</comment>
<protein>
    <submittedName>
        <fullName evidence="2">Uncharacterized protein</fullName>
    </submittedName>
</protein>
<feature type="region of interest" description="Disordered" evidence="1">
    <location>
        <begin position="30"/>
        <end position="55"/>
    </location>
</feature>
<evidence type="ECO:0000313" key="3">
    <source>
        <dbReference type="Proteomes" id="UP000023561"/>
    </source>
</evidence>
<evidence type="ECO:0000256" key="1">
    <source>
        <dbReference type="SAM" id="MobiDB-lite"/>
    </source>
</evidence>
<dbReference type="RefSeq" id="WP_169735614.1">
    <property type="nucleotide sequence ID" value="NZ_BAWO01000054.1"/>
</dbReference>
<gene>
    <name evidence="2" type="ORF">GCA01S_054_00430</name>
</gene>
<reference evidence="2 3" key="1">
    <citation type="submission" date="2014-04" db="EMBL/GenBank/DDBJ databases">
        <title>Whole genome shotgun sequence of Geobacillus caldoxylosilyticus NBRC 107762.</title>
        <authorList>
            <person name="Hosoyama A."/>
            <person name="Hosoyama Y."/>
            <person name="Katano-Makiyama Y."/>
            <person name="Tsuchikane K."/>
            <person name="Ohji S."/>
            <person name="Ichikawa N."/>
            <person name="Yamazoe A."/>
            <person name="Fujita N."/>
        </authorList>
    </citation>
    <scope>NUCLEOTIDE SEQUENCE [LARGE SCALE GENOMIC DNA]</scope>
    <source>
        <strain evidence="2 3">NBRC 107762</strain>
    </source>
</reference>
<feature type="compositionally biased region" description="Basic and acidic residues" evidence="1">
    <location>
        <begin position="30"/>
        <end position="41"/>
    </location>
</feature>
<dbReference type="EMBL" id="BAWO01000054">
    <property type="protein sequence ID" value="GAJ40959.1"/>
    <property type="molecule type" value="Genomic_DNA"/>
</dbReference>
<organism evidence="2 3">
    <name type="scientific">Parageobacillus caldoxylosilyticus NBRC 107762</name>
    <dbReference type="NCBI Taxonomy" id="1220594"/>
    <lineage>
        <taxon>Bacteria</taxon>
        <taxon>Bacillati</taxon>
        <taxon>Bacillota</taxon>
        <taxon>Bacilli</taxon>
        <taxon>Bacillales</taxon>
        <taxon>Anoxybacillaceae</taxon>
        <taxon>Saccharococcus</taxon>
    </lineage>
</organism>
<name>A0A023DI28_9BACL</name>
<keyword evidence="3" id="KW-1185">Reference proteome</keyword>